<dbReference type="Proteomes" id="UP001160148">
    <property type="component" value="Unassembled WGS sequence"/>
</dbReference>
<sequence length="111" mass="12749">MKTYRIDVLDKSKLIGSKKINLGFSTREAIRSIDIFTDKDMLIFRTDCQLILQTICLKLLLKSPIKYKVVKGISFCDPSIIVTSVKVANYRFKTCLETFVENHWVSGIVDK</sequence>
<proteinExistence type="predicted"/>
<evidence type="ECO:0000313" key="1">
    <source>
        <dbReference type="EMBL" id="CAI6377601.1"/>
    </source>
</evidence>
<dbReference type="EMBL" id="CARXXK010001804">
    <property type="protein sequence ID" value="CAI6377601.1"/>
    <property type="molecule type" value="Genomic_DNA"/>
</dbReference>
<gene>
    <name evidence="1" type="ORF">MEUPH1_LOCUS30834</name>
</gene>
<name>A0AAV0YDP2_9HEMI</name>
<protein>
    <submittedName>
        <fullName evidence="1">Uncharacterized protein</fullName>
    </submittedName>
</protein>
<organism evidence="1 2">
    <name type="scientific">Macrosiphum euphorbiae</name>
    <name type="common">potato aphid</name>
    <dbReference type="NCBI Taxonomy" id="13131"/>
    <lineage>
        <taxon>Eukaryota</taxon>
        <taxon>Metazoa</taxon>
        <taxon>Ecdysozoa</taxon>
        <taxon>Arthropoda</taxon>
        <taxon>Hexapoda</taxon>
        <taxon>Insecta</taxon>
        <taxon>Pterygota</taxon>
        <taxon>Neoptera</taxon>
        <taxon>Paraneoptera</taxon>
        <taxon>Hemiptera</taxon>
        <taxon>Sternorrhyncha</taxon>
        <taxon>Aphidomorpha</taxon>
        <taxon>Aphidoidea</taxon>
        <taxon>Aphididae</taxon>
        <taxon>Macrosiphini</taxon>
        <taxon>Macrosiphum</taxon>
    </lineage>
</organism>
<dbReference type="AlphaFoldDB" id="A0AAV0YDP2"/>
<accession>A0AAV0YDP2</accession>
<comment type="caution">
    <text evidence="1">The sequence shown here is derived from an EMBL/GenBank/DDBJ whole genome shotgun (WGS) entry which is preliminary data.</text>
</comment>
<evidence type="ECO:0000313" key="2">
    <source>
        <dbReference type="Proteomes" id="UP001160148"/>
    </source>
</evidence>
<keyword evidence="2" id="KW-1185">Reference proteome</keyword>
<reference evidence="1 2" key="1">
    <citation type="submission" date="2023-01" db="EMBL/GenBank/DDBJ databases">
        <authorList>
            <person name="Whitehead M."/>
        </authorList>
    </citation>
    <scope>NUCLEOTIDE SEQUENCE [LARGE SCALE GENOMIC DNA]</scope>
</reference>